<evidence type="ECO:0000256" key="3">
    <source>
        <dbReference type="SAM" id="MobiDB-lite"/>
    </source>
</evidence>
<dbReference type="AlphaFoldDB" id="A0A1E3A9B9"/>
<keyword evidence="4" id="KW-0732">Signal</keyword>
<dbReference type="RefSeq" id="WP_069151650.1">
    <property type="nucleotide sequence ID" value="NZ_MCGH01000002.1"/>
</dbReference>
<proteinExistence type="inferred from homology"/>
<feature type="signal peptide" evidence="4">
    <location>
        <begin position="1"/>
        <end position="19"/>
    </location>
</feature>
<dbReference type="InterPro" id="IPR006059">
    <property type="entry name" value="SBP"/>
</dbReference>
<dbReference type="SUPFAM" id="SSF53850">
    <property type="entry name" value="Periplasmic binding protein-like II"/>
    <property type="match status" value="1"/>
</dbReference>
<feature type="chain" id="PRO_5039440535" evidence="4">
    <location>
        <begin position="20"/>
        <end position="450"/>
    </location>
</feature>
<comment type="similarity">
    <text evidence="1">Belongs to the bacterial solute-binding protein 1 family.</text>
</comment>
<evidence type="ECO:0000256" key="4">
    <source>
        <dbReference type="SAM" id="SignalP"/>
    </source>
</evidence>
<comment type="caution">
    <text evidence="5">The sequence shown here is derived from an EMBL/GenBank/DDBJ whole genome shotgun (WGS) entry which is preliminary data.</text>
</comment>
<keyword evidence="2" id="KW-0813">Transport</keyword>
<dbReference type="Pfam" id="PF01547">
    <property type="entry name" value="SBP_bac_1"/>
    <property type="match status" value="1"/>
</dbReference>
<dbReference type="EMBL" id="MCGH01000002">
    <property type="protein sequence ID" value="ODM05352.1"/>
    <property type="molecule type" value="Genomic_DNA"/>
</dbReference>
<evidence type="ECO:0000313" key="6">
    <source>
        <dbReference type="Proteomes" id="UP000094067"/>
    </source>
</evidence>
<evidence type="ECO:0000256" key="1">
    <source>
        <dbReference type="ARBA" id="ARBA00008520"/>
    </source>
</evidence>
<dbReference type="PANTHER" id="PTHR43649:SF29">
    <property type="entry name" value="OSMOPROTECTIVE COMPOUNDS-BINDING PROTEIN GGTB"/>
    <property type="match status" value="1"/>
</dbReference>
<protein>
    <submittedName>
        <fullName evidence="5">Multiple sugar-binding protein</fullName>
    </submittedName>
</protein>
<dbReference type="PATRIC" id="fig|1432052.4.peg.1392"/>
<dbReference type="PANTHER" id="PTHR43649">
    <property type="entry name" value="ARABINOSE-BINDING PROTEIN-RELATED"/>
    <property type="match status" value="1"/>
</dbReference>
<name>A0A1E3A9B9_9FIRM</name>
<gene>
    <name evidence="5" type="primary">msmE_11</name>
    <name evidence="5" type="ORF">BEI61_01240</name>
</gene>
<evidence type="ECO:0000313" key="5">
    <source>
        <dbReference type="EMBL" id="ODM05352.1"/>
    </source>
</evidence>
<sequence>MKKGKAMIVSLAVCMGLLAGCGSTGSGTDADSGADTVQGEVQSTESGKEKRNITLTFGTHQSGLPTSGVVQELAEEFEAETGIKIDFQITPDDQWRDLLKTKLDSGEAYDIMCVDADPLSLYSRINPEQNCVDLSDQEWVSRMDPIVLPGVSYNDKVYGIQFPGTRVSACVYNKDIFADLGLEVPRTYEDFKAVCQAIKDSGKTPLYEACQNGWHQVLPLFETGSYYVTLYDDLYDKLNKNEMKITEVTEIRTILGQMKECADLGYFGTDFLSQSVEGGVDAFGTGQAAMMYQSMDWIVEVINAYPEMDGKLGIFCLPWADNQSVSVNPTNNAYFININSKYVEECKEFFDFLARPENLQKRLDGGGITSVCWPEIESRERPEVVEYINSLPQGTVMQVGVSYIDPQWMDVGKDIDAMYTGTMTPDEVFQNIEKRRTEQAQLQKDPAWAE</sequence>
<reference evidence="5 6" key="1">
    <citation type="submission" date="2016-07" db="EMBL/GenBank/DDBJ databases">
        <title>Characterization of isolates of Eisenbergiella tayi derived from blood cultures, using whole genome sequencing.</title>
        <authorList>
            <person name="Burdz T."/>
            <person name="Wiebe D."/>
            <person name="Huynh C."/>
            <person name="Bernard K."/>
        </authorList>
    </citation>
    <scope>NUCLEOTIDE SEQUENCE [LARGE SCALE GENOMIC DNA]</scope>
    <source>
        <strain evidence="5 6">NML 110608</strain>
    </source>
</reference>
<dbReference type="PROSITE" id="PS51257">
    <property type="entry name" value="PROKAR_LIPOPROTEIN"/>
    <property type="match status" value="1"/>
</dbReference>
<dbReference type="Proteomes" id="UP000094067">
    <property type="component" value="Unassembled WGS sequence"/>
</dbReference>
<dbReference type="Gene3D" id="3.40.190.10">
    <property type="entry name" value="Periplasmic binding protein-like II"/>
    <property type="match status" value="2"/>
</dbReference>
<feature type="region of interest" description="Disordered" evidence="3">
    <location>
        <begin position="28"/>
        <end position="48"/>
    </location>
</feature>
<organism evidence="5 6">
    <name type="scientific">Eisenbergiella tayi</name>
    <dbReference type="NCBI Taxonomy" id="1432052"/>
    <lineage>
        <taxon>Bacteria</taxon>
        <taxon>Bacillati</taxon>
        <taxon>Bacillota</taxon>
        <taxon>Clostridia</taxon>
        <taxon>Lachnospirales</taxon>
        <taxon>Lachnospiraceae</taxon>
        <taxon>Eisenbergiella</taxon>
    </lineage>
</organism>
<dbReference type="InterPro" id="IPR050490">
    <property type="entry name" value="Bact_solute-bd_prot1"/>
</dbReference>
<evidence type="ECO:0000256" key="2">
    <source>
        <dbReference type="ARBA" id="ARBA00022448"/>
    </source>
</evidence>
<accession>A0A1E3A9B9</accession>